<evidence type="ECO:0000259" key="3">
    <source>
        <dbReference type="Pfam" id="PF03358"/>
    </source>
</evidence>
<dbReference type="InterPro" id="IPR029039">
    <property type="entry name" value="Flavoprotein-like_sf"/>
</dbReference>
<dbReference type="RefSeq" id="WP_260749795.1">
    <property type="nucleotide sequence ID" value="NZ_CP092109.1"/>
</dbReference>
<dbReference type="PANTHER" id="PTHR43278">
    <property type="entry name" value="NAD(P)H-DEPENDENT FMN-CONTAINING OXIDOREDUCTASE YWQN-RELATED"/>
    <property type="match status" value="1"/>
</dbReference>
<reference evidence="4" key="1">
    <citation type="journal article" date="2022" name="Environ. Microbiol.">
        <title>Geoalkalibacter halelectricus SAP #1 sp. nov. possessing extracellular electron transfer and mineral#reducing capabilities from a haloalkaline environment.</title>
        <authorList>
            <person name="Yadav S."/>
            <person name="Singh R."/>
            <person name="Sundharam S.S."/>
            <person name="Chaudhary S."/>
            <person name="Krishnamurthi S."/>
            <person name="Patil S.A."/>
        </authorList>
    </citation>
    <scope>NUCLEOTIDE SEQUENCE</scope>
    <source>
        <strain evidence="4">SAP-1</strain>
    </source>
</reference>
<name>A0ABY5ZQH0_9BACT</name>
<dbReference type="InterPro" id="IPR005025">
    <property type="entry name" value="FMN_Rdtase-like_dom"/>
</dbReference>
<dbReference type="EMBL" id="CP092109">
    <property type="protein sequence ID" value="UWZ81420.1"/>
    <property type="molecule type" value="Genomic_DNA"/>
</dbReference>
<keyword evidence="5" id="KW-1185">Reference proteome</keyword>
<dbReference type="Pfam" id="PF03358">
    <property type="entry name" value="FMN_red"/>
    <property type="match status" value="1"/>
</dbReference>
<keyword evidence="2" id="KW-0288">FMN</keyword>
<evidence type="ECO:0000256" key="1">
    <source>
        <dbReference type="ARBA" id="ARBA00022630"/>
    </source>
</evidence>
<evidence type="ECO:0000313" key="4">
    <source>
        <dbReference type="EMBL" id="UWZ81420.1"/>
    </source>
</evidence>
<proteinExistence type="predicted"/>
<protein>
    <submittedName>
        <fullName evidence="4">Flavodoxin family protein</fullName>
    </submittedName>
</protein>
<feature type="domain" description="NADPH-dependent FMN reductase-like" evidence="3">
    <location>
        <begin position="1"/>
        <end position="157"/>
    </location>
</feature>
<organism evidence="4 5">
    <name type="scientific">Geoalkalibacter halelectricus</name>
    <dbReference type="NCBI Taxonomy" id="2847045"/>
    <lineage>
        <taxon>Bacteria</taxon>
        <taxon>Pseudomonadati</taxon>
        <taxon>Thermodesulfobacteriota</taxon>
        <taxon>Desulfuromonadia</taxon>
        <taxon>Desulfuromonadales</taxon>
        <taxon>Geoalkalibacteraceae</taxon>
        <taxon>Geoalkalibacter</taxon>
    </lineage>
</organism>
<gene>
    <name evidence="4" type="ORF">L9S41_08495</name>
</gene>
<evidence type="ECO:0000256" key="2">
    <source>
        <dbReference type="ARBA" id="ARBA00022643"/>
    </source>
</evidence>
<accession>A0ABY5ZQH0</accession>
<sequence length="194" mass="21431">MKVIAFNGSARRDGNTARLVRHVFAELEKEGIETELVQMAGERLRGCIACYQCWQRKDGRCAVDDDKVNEWIEKMSAADGMLLASPTYFADITSEMKALVDRAGMTARANGEMFQRKVGAAVIAVRRGGAIHAFDSLNHFFLISQMIVPGSNYWNLGVGRDIGEVDQDEEGLATMQVLGANMAWLLKKLCAQNP</sequence>
<evidence type="ECO:0000313" key="5">
    <source>
        <dbReference type="Proteomes" id="UP001060414"/>
    </source>
</evidence>
<dbReference type="PANTHER" id="PTHR43278:SF4">
    <property type="entry name" value="NAD(P)H-DEPENDENT FMN-CONTAINING OXIDOREDUCTASE YWQN-RELATED"/>
    <property type="match status" value="1"/>
</dbReference>
<dbReference type="InterPro" id="IPR051796">
    <property type="entry name" value="ISF_SsuE-like"/>
</dbReference>
<dbReference type="Proteomes" id="UP001060414">
    <property type="component" value="Chromosome"/>
</dbReference>
<keyword evidence="1" id="KW-0285">Flavoprotein</keyword>
<dbReference type="SUPFAM" id="SSF52218">
    <property type="entry name" value="Flavoproteins"/>
    <property type="match status" value="1"/>
</dbReference>
<dbReference type="Gene3D" id="3.40.50.360">
    <property type="match status" value="1"/>
</dbReference>